<comment type="caution">
    <text evidence="4">The sequence shown here is derived from an EMBL/GenBank/DDBJ whole genome shotgun (WGS) entry which is preliminary data.</text>
</comment>
<evidence type="ECO:0000313" key="5">
    <source>
        <dbReference type="Proteomes" id="UP000018721"/>
    </source>
</evidence>
<dbReference type="GO" id="GO:0006270">
    <property type="term" value="P:DNA replication initiation"/>
    <property type="evidence" value="ECO:0007669"/>
    <property type="project" value="TreeGrafter"/>
</dbReference>
<evidence type="ECO:0000256" key="1">
    <source>
        <dbReference type="ARBA" id="ARBA00022737"/>
    </source>
</evidence>
<feature type="compositionally biased region" description="Basic and acidic residues" evidence="2">
    <location>
        <begin position="507"/>
        <end position="527"/>
    </location>
</feature>
<dbReference type="PROSITE" id="PS50172">
    <property type="entry name" value="BRCT"/>
    <property type="match status" value="4"/>
</dbReference>
<evidence type="ECO:0000256" key="2">
    <source>
        <dbReference type="SAM" id="MobiDB-lite"/>
    </source>
</evidence>
<evidence type="ECO:0000259" key="3">
    <source>
        <dbReference type="PROSITE" id="PS50172"/>
    </source>
</evidence>
<dbReference type="OrthoDB" id="251770at2759"/>
<dbReference type="GO" id="GO:0033314">
    <property type="term" value="P:mitotic DNA replication checkpoint signaling"/>
    <property type="evidence" value="ECO:0007669"/>
    <property type="project" value="TreeGrafter"/>
</dbReference>
<accession>V9FAY0</accession>
<dbReference type="AlphaFoldDB" id="V9FAY0"/>
<feature type="domain" description="BRCT" evidence="3">
    <location>
        <begin position="34"/>
        <end position="127"/>
    </location>
</feature>
<sequence>MGEQDKMFVGLVLCSTGLELDVKVWIISVSDCSIRCTPFPALNRFLLTATPQLSTYLQEQVRKIVVACGGRFEDDLDPNTSTHLIADGVGSLKHRVAAAHELPVASPHWVFESFRAQKLLNVNDFGLRLLEGMGICTAGLSMEEKEAVAQQAAANGAQYDGRLELGFTSILIAKHPQGAKYEAAVANDIPVVHLGWLYACIERNMLVEEEEFALHSEEENSSLQPTYIAVNQQKDAQELVATLPEIVKKYRHKEGGAEDEDWMDLFDGCVLYLLGFSPQMNALLQRLIRTGMGTIYHNVVVSHVTHIVVSASLSDKQTLEMIRTRVAAANALDEVHFVSASWLIDCVKCLNLQPEELYPVEFDVNVSENVQSTAISAPIEQKSVEAQATSSNPVILSEDLLEKADGISILVTPEKTEKKTAIFSGYAFLLLCRDPDDKHMIKPMLREIRGKRGGAEAIALAAIDFPHLDPEQFSFISHAVVCTGVEMDELEALKMQERIHQIQRSLRNTDAKTEEERPRKPAPQDKKPRQRMLQFVSDLWVNCSLAAKMKLSFSSHELFGVSAYRPRALFTCPVPLRGFQNVIASTSNYRDVEQLVVMELLRVAGARVTTKLSAQNTHLICKKGFGMKFVKAKQWGIQVVKARWVVDSLLQGQRLGEDNPDFDVKDESEFNTLTQTAEDTALSQSSQG</sequence>
<organism evidence="4 5">
    <name type="scientific">Phytophthora nicotianae P1569</name>
    <dbReference type="NCBI Taxonomy" id="1317065"/>
    <lineage>
        <taxon>Eukaryota</taxon>
        <taxon>Sar</taxon>
        <taxon>Stramenopiles</taxon>
        <taxon>Oomycota</taxon>
        <taxon>Peronosporomycetes</taxon>
        <taxon>Peronosporales</taxon>
        <taxon>Peronosporaceae</taxon>
        <taxon>Phytophthora</taxon>
    </lineage>
</organism>
<dbReference type="Pfam" id="PF16589">
    <property type="entry name" value="BRCT_2"/>
    <property type="match status" value="1"/>
</dbReference>
<dbReference type="PANTHER" id="PTHR13561:SF20">
    <property type="entry name" value="DNA TOPOISOMERASE 2-BINDING PROTEIN 1"/>
    <property type="match status" value="1"/>
</dbReference>
<evidence type="ECO:0000313" key="4">
    <source>
        <dbReference type="EMBL" id="ETI48281.1"/>
    </source>
</evidence>
<name>V9FAY0_PHYNI</name>
<dbReference type="PANTHER" id="PTHR13561">
    <property type="entry name" value="DNA REPLICATION REGULATOR DPB11-RELATED"/>
    <property type="match status" value="1"/>
</dbReference>
<dbReference type="InterPro" id="IPR001357">
    <property type="entry name" value="BRCT_dom"/>
</dbReference>
<feature type="domain" description="BRCT" evidence="3">
    <location>
        <begin position="571"/>
        <end position="662"/>
    </location>
</feature>
<keyword evidence="5" id="KW-1185">Reference proteome</keyword>
<dbReference type="GO" id="GO:0007095">
    <property type="term" value="P:mitotic G2 DNA damage checkpoint signaling"/>
    <property type="evidence" value="ECO:0007669"/>
    <property type="project" value="TreeGrafter"/>
</dbReference>
<dbReference type="InterPro" id="IPR036420">
    <property type="entry name" value="BRCT_dom_sf"/>
</dbReference>
<feature type="region of interest" description="Disordered" evidence="2">
    <location>
        <begin position="503"/>
        <end position="530"/>
    </location>
</feature>
<dbReference type="eggNOG" id="KOG1929">
    <property type="taxonomic scope" value="Eukaryota"/>
</dbReference>
<feature type="domain" description="BRCT" evidence="3">
    <location>
        <begin position="125"/>
        <end position="214"/>
    </location>
</feature>
<reference evidence="4 5" key="1">
    <citation type="submission" date="2013-11" db="EMBL/GenBank/DDBJ databases">
        <title>The Genome Sequence of Phytophthora parasitica P1569.</title>
        <authorList>
            <consortium name="The Broad Institute Genomics Platform"/>
            <person name="Russ C."/>
            <person name="Tyler B."/>
            <person name="Panabieres F."/>
            <person name="Shan W."/>
            <person name="Tripathy S."/>
            <person name="Grunwald N."/>
            <person name="Machado M."/>
            <person name="Johnson C.S."/>
            <person name="Arredondo F."/>
            <person name="Hong C."/>
            <person name="Coffey M."/>
            <person name="Young S.K."/>
            <person name="Zeng Q."/>
            <person name="Gargeya S."/>
            <person name="Fitzgerald M."/>
            <person name="Abouelleil A."/>
            <person name="Alvarado L."/>
            <person name="Chapman S.B."/>
            <person name="Gainer-Dewar J."/>
            <person name="Goldberg J."/>
            <person name="Griggs A."/>
            <person name="Gujja S."/>
            <person name="Hansen M."/>
            <person name="Howarth C."/>
            <person name="Imamovic A."/>
            <person name="Ireland A."/>
            <person name="Larimer J."/>
            <person name="McCowan C."/>
            <person name="Murphy C."/>
            <person name="Pearson M."/>
            <person name="Poon T.W."/>
            <person name="Priest M."/>
            <person name="Roberts A."/>
            <person name="Saif S."/>
            <person name="Shea T."/>
            <person name="Sykes S."/>
            <person name="Wortman J."/>
            <person name="Nusbaum C."/>
            <person name="Birren B."/>
        </authorList>
    </citation>
    <scope>NUCLEOTIDE SEQUENCE [LARGE SCALE GENOMIC DNA]</scope>
    <source>
        <strain evidence="4 5">P1569</strain>
    </source>
</reference>
<proteinExistence type="predicted"/>
<dbReference type="Pfam" id="PF12738">
    <property type="entry name" value="PTCB-BRCT"/>
    <property type="match status" value="2"/>
</dbReference>
<gene>
    <name evidence="4" type="ORF">F443_07675</name>
</gene>
<feature type="domain" description="BRCT" evidence="3">
    <location>
        <begin position="261"/>
        <end position="360"/>
    </location>
</feature>
<keyword evidence="1" id="KW-0677">Repeat</keyword>
<protein>
    <recommendedName>
        <fullName evidence="3">BRCT domain-containing protein</fullName>
    </recommendedName>
</protein>
<dbReference type="SMART" id="SM00292">
    <property type="entry name" value="BRCT"/>
    <property type="match status" value="4"/>
</dbReference>
<dbReference type="SUPFAM" id="SSF52113">
    <property type="entry name" value="BRCT domain"/>
    <property type="match status" value="4"/>
</dbReference>
<dbReference type="Proteomes" id="UP000018721">
    <property type="component" value="Unassembled WGS sequence"/>
</dbReference>
<dbReference type="EMBL" id="ANIZ01001331">
    <property type="protein sequence ID" value="ETI48281.1"/>
    <property type="molecule type" value="Genomic_DNA"/>
</dbReference>
<dbReference type="Gene3D" id="3.40.50.10190">
    <property type="entry name" value="BRCT domain"/>
    <property type="match status" value="4"/>
</dbReference>